<evidence type="ECO:0000313" key="1">
    <source>
        <dbReference type="EMBL" id="KAJ5131265.1"/>
    </source>
</evidence>
<organism evidence="1 2">
    <name type="scientific">Penicillium bovifimosum</name>
    <dbReference type="NCBI Taxonomy" id="126998"/>
    <lineage>
        <taxon>Eukaryota</taxon>
        <taxon>Fungi</taxon>
        <taxon>Dikarya</taxon>
        <taxon>Ascomycota</taxon>
        <taxon>Pezizomycotina</taxon>
        <taxon>Eurotiomycetes</taxon>
        <taxon>Eurotiomycetidae</taxon>
        <taxon>Eurotiales</taxon>
        <taxon>Aspergillaceae</taxon>
        <taxon>Penicillium</taxon>
    </lineage>
</organism>
<sequence>MNIFQISNQLSPSPTRFPDCCLGISSTLITHLAALLPRKPAFTISIGSGSGLLEALIVHGDKNVSVAGVEVDSTINRYIAEEDMNIVGGGWGLCYAAQQAAAWMFVYPRDPKLVTKYIDTYGDQAVEMIIWLGPRVDWPDYESRFTQSPFSELSFEDNIGLTPYETVVVARRPC</sequence>
<keyword evidence="2" id="KW-1185">Reference proteome</keyword>
<dbReference type="Proteomes" id="UP001149079">
    <property type="component" value="Unassembled WGS sequence"/>
</dbReference>
<reference evidence="1" key="1">
    <citation type="submission" date="2022-11" db="EMBL/GenBank/DDBJ databases">
        <authorList>
            <person name="Petersen C."/>
        </authorList>
    </citation>
    <scope>NUCLEOTIDE SEQUENCE</scope>
    <source>
        <strain evidence="1">IBT 22155</strain>
    </source>
</reference>
<dbReference type="OrthoDB" id="2151982at2759"/>
<accession>A0A9W9GWC1</accession>
<evidence type="ECO:0000313" key="2">
    <source>
        <dbReference type="Proteomes" id="UP001149079"/>
    </source>
</evidence>
<dbReference type="RefSeq" id="XP_056521644.1">
    <property type="nucleotide sequence ID" value="XM_056668048.1"/>
</dbReference>
<dbReference type="EMBL" id="JAPQKL010000005">
    <property type="protein sequence ID" value="KAJ5131265.1"/>
    <property type="molecule type" value="Genomic_DNA"/>
</dbReference>
<dbReference type="GeneID" id="81407218"/>
<proteinExistence type="predicted"/>
<dbReference type="AlphaFoldDB" id="A0A9W9GWC1"/>
<name>A0A9W9GWC1_9EURO</name>
<reference evidence="1" key="2">
    <citation type="journal article" date="2023" name="IMA Fungus">
        <title>Comparative genomic study of the Penicillium genus elucidates a diverse pangenome and 15 lateral gene transfer events.</title>
        <authorList>
            <person name="Petersen C."/>
            <person name="Sorensen T."/>
            <person name="Nielsen M.R."/>
            <person name="Sondergaard T.E."/>
            <person name="Sorensen J.L."/>
            <person name="Fitzpatrick D.A."/>
            <person name="Frisvad J.C."/>
            <person name="Nielsen K.L."/>
        </authorList>
    </citation>
    <scope>NUCLEOTIDE SEQUENCE</scope>
    <source>
        <strain evidence="1">IBT 22155</strain>
    </source>
</reference>
<gene>
    <name evidence="1" type="ORF">N7515_007304</name>
</gene>
<protein>
    <submittedName>
        <fullName evidence="1">Uncharacterized protein</fullName>
    </submittedName>
</protein>
<comment type="caution">
    <text evidence="1">The sequence shown here is derived from an EMBL/GenBank/DDBJ whole genome shotgun (WGS) entry which is preliminary data.</text>
</comment>